<reference evidence="1" key="1">
    <citation type="submission" date="2023-03" db="EMBL/GenBank/DDBJ databases">
        <title>Massive genome expansion in bonnet fungi (Mycena s.s.) driven by repeated elements and novel gene families across ecological guilds.</title>
        <authorList>
            <consortium name="Lawrence Berkeley National Laboratory"/>
            <person name="Harder C.B."/>
            <person name="Miyauchi S."/>
            <person name="Viragh M."/>
            <person name="Kuo A."/>
            <person name="Thoen E."/>
            <person name="Andreopoulos B."/>
            <person name="Lu D."/>
            <person name="Skrede I."/>
            <person name="Drula E."/>
            <person name="Henrissat B."/>
            <person name="Morin E."/>
            <person name="Kohler A."/>
            <person name="Barry K."/>
            <person name="LaButti K."/>
            <person name="Morin E."/>
            <person name="Salamov A."/>
            <person name="Lipzen A."/>
            <person name="Mereny Z."/>
            <person name="Hegedus B."/>
            <person name="Baldrian P."/>
            <person name="Stursova M."/>
            <person name="Weitz H."/>
            <person name="Taylor A."/>
            <person name="Grigoriev I.V."/>
            <person name="Nagy L.G."/>
            <person name="Martin F."/>
            <person name="Kauserud H."/>
        </authorList>
    </citation>
    <scope>NUCLEOTIDE SEQUENCE</scope>
    <source>
        <strain evidence="1">CBHHK002</strain>
    </source>
</reference>
<evidence type="ECO:0000313" key="1">
    <source>
        <dbReference type="EMBL" id="KAJ7310750.1"/>
    </source>
</evidence>
<sequence>MPLPNFSNIPASVGGQAIPDFLNFGVIGPAKTYPVPEKFNLTTRESPLGTQLGSKFDQGKLWHPIRAVEYGFDDAGLKSFCAQYNDRVTRVVGTVPSTKSTFQLHGKSTSPVSAAVSMTNGNITNLMVHTSENKHHVVKGTGGHNS</sequence>
<proteinExistence type="predicted"/>
<keyword evidence="2" id="KW-1185">Reference proteome</keyword>
<dbReference type="Gene3D" id="2.100.10.30">
    <property type="entry name" value="Jacalin-like lectin domain"/>
    <property type="match status" value="1"/>
</dbReference>
<organism evidence="1 2">
    <name type="scientific">Mycena albidolilacea</name>
    <dbReference type="NCBI Taxonomy" id="1033008"/>
    <lineage>
        <taxon>Eukaryota</taxon>
        <taxon>Fungi</taxon>
        <taxon>Dikarya</taxon>
        <taxon>Basidiomycota</taxon>
        <taxon>Agaricomycotina</taxon>
        <taxon>Agaricomycetes</taxon>
        <taxon>Agaricomycetidae</taxon>
        <taxon>Agaricales</taxon>
        <taxon>Marasmiineae</taxon>
        <taxon>Mycenaceae</taxon>
        <taxon>Mycena</taxon>
    </lineage>
</organism>
<evidence type="ECO:0000313" key="2">
    <source>
        <dbReference type="Proteomes" id="UP001218218"/>
    </source>
</evidence>
<name>A0AAD6Z825_9AGAR</name>
<accession>A0AAD6Z825</accession>
<dbReference type="AlphaFoldDB" id="A0AAD6Z825"/>
<dbReference type="EMBL" id="JARIHO010000077">
    <property type="protein sequence ID" value="KAJ7310750.1"/>
    <property type="molecule type" value="Genomic_DNA"/>
</dbReference>
<comment type="caution">
    <text evidence="1">The sequence shown here is derived from an EMBL/GenBank/DDBJ whole genome shotgun (WGS) entry which is preliminary data.</text>
</comment>
<dbReference type="InterPro" id="IPR036404">
    <property type="entry name" value="Jacalin-like_lectin_dom_sf"/>
</dbReference>
<protein>
    <submittedName>
        <fullName evidence="1">Uncharacterized protein</fullName>
    </submittedName>
</protein>
<gene>
    <name evidence="1" type="ORF">DFH08DRAFT_974163</name>
</gene>
<dbReference type="Proteomes" id="UP001218218">
    <property type="component" value="Unassembled WGS sequence"/>
</dbReference>